<evidence type="ECO:0000256" key="1">
    <source>
        <dbReference type="SAM" id="SignalP"/>
    </source>
</evidence>
<feature type="chain" id="PRO_5044578008" description="Peptidase S26 domain-containing protein" evidence="1">
    <location>
        <begin position="24"/>
        <end position="175"/>
    </location>
</feature>
<reference evidence="4 5" key="1">
    <citation type="submission" date="2017-12" db="EMBL/GenBank/DDBJ databases">
        <title>The genome sequence of Caulobacter flavus CGMCC1 15093.</title>
        <authorList>
            <person name="Gao J."/>
            <person name="Mao X."/>
            <person name="Sun J."/>
        </authorList>
    </citation>
    <scope>NUCLEOTIDE SEQUENCE [LARGE SCALE GENOMIC DNA]</scope>
    <source>
        <strain evidence="4 5">CGMCC1 15093</strain>
    </source>
</reference>
<dbReference type="Gene3D" id="2.10.109.10">
    <property type="entry name" value="Umud Fragment, subunit A"/>
    <property type="match status" value="1"/>
</dbReference>
<dbReference type="InterPro" id="IPR036286">
    <property type="entry name" value="LexA/Signal_pep-like_sf"/>
</dbReference>
<dbReference type="GO" id="GO:0004252">
    <property type="term" value="F:serine-type endopeptidase activity"/>
    <property type="evidence" value="ECO:0007669"/>
    <property type="project" value="InterPro"/>
</dbReference>
<feature type="signal peptide" evidence="1">
    <location>
        <begin position="1"/>
        <end position="23"/>
    </location>
</feature>
<dbReference type="Proteomes" id="UP000281192">
    <property type="component" value="Chromosome"/>
</dbReference>
<feature type="domain" description="Peptidase S26" evidence="2">
    <location>
        <begin position="15"/>
        <end position="159"/>
    </location>
</feature>
<dbReference type="EMBL" id="CP026100">
    <property type="protein sequence ID" value="AYV48247.1"/>
    <property type="molecule type" value="Genomic_DNA"/>
</dbReference>
<dbReference type="EMBL" id="PJRQ01000014">
    <property type="protein sequence ID" value="PLR17999.1"/>
    <property type="molecule type" value="Genomic_DNA"/>
</dbReference>
<evidence type="ECO:0000313" key="6">
    <source>
        <dbReference type="Proteomes" id="UP000281192"/>
    </source>
</evidence>
<proteinExistence type="predicted"/>
<sequence length="175" mass="18502">MKRHLIPLALGLTACAALTRASAPSLIWNTTASAPIGLYRVLSPRPMRRGDLVAIAPPPALANALARRGVLPLGVPLIKPVAGLPGDLVCRHRRTITVAGRTLASARLRDSHGRPLPAWSGCRLIGDDELFLLNAARDDSFDGRYFGPISAQGLLGPVAPLWTRSSPSAAPETAR</sequence>
<dbReference type="PROSITE" id="PS51257">
    <property type="entry name" value="PROKAR_LIPOPROTEIN"/>
    <property type="match status" value="1"/>
</dbReference>
<evidence type="ECO:0000313" key="3">
    <source>
        <dbReference type="EMBL" id="AYV48247.1"/>
    </source>
</evidence>
<dbReference type="InterPro" id="IPR019533">
    <property type="entry name" value="Peptidase_S26"/>
</dbReference>
<evidence type="ECO:0000259" key="2">
    <source>
        <dbReference type="Pfam" id="PF10502"/>
    </source>
</evidence>
<evidence type="ECO:0000313" key="4">
    <source>
        <dbReference type="EMBL" id="PLR17999.1"/>
    </source>
</evidence>
<accession>A0A2N5CW16</accession>
<organism evidence="4 5">
    <name type="scientific">Caulobacter flavus</name>
    <dbReference type="NCBI Taxonomy" id="1679497"/>
    <lineage>
        <taxon>Bacteria</taxon>
        <taxon>Pseudomonadati</taxon>
        <taxon>Pseudomonadota</taxon>
        <taxon>Alphaproteobacteria</taxon>
        <taxon>Caulobacterales</taxon>
        <taxon>Caulobacteraceae</taxon>
        <taxon>Caulobacter</taxon>
    </lineage>
</organism>
<dbReference type="AlphaFoldDB" id="A0A2N5CW16"/>
<reference evidence="3 6" key="2">
    <citation type="submission" date="2018-01" db="EMBL/GenBank/DDBJ databases">
        <title>Complete genome sequence of Caulobacter flavus RHGG3.</title>
        <authorList>
            <person name="Yang E."/>
        </authorList>
    </citation>
    <scope>NUCLEOTIDE SEQUENCE [LARGE SCALE GENOMIC DNA]</scope>
    <source>
        <strain evidence="3 6">RHGG3</strain>
    </source>
</reference>
<name>A0A2N5CW16_9CAUL</name>
<dbReference type="KEGG" id="cfh:C1707_19370"/>
<dbReference type="OrthoDB" id="5360818at2"/>
<protein>
    <recommendedName>
        <fullName evidence="2">Peptidase S26 domain-containing protein</fullName>
    </recommendedName>
</protein>
<keyword evidence="1" id="KW-0732">Signal</keyword>
<dbReference type="RefSeq" id="WP_101712463.1">
    <property type="nucleotide sequence ID" value="NZ_CP026100.1"/>
</dbReference>
<evidence type="ECO:0000313" key="5">
    <source>
        <dbReference type="Proteomes" id="UP000234483"/>
    </source>
</evidence>
<dbReference type="Proteomes" id="UP000234483">
    <property type="component" value="Unassembled WGS sequence"/>
</dbReference>
<dbReference type="SUPFAM" id="SSF51306">
    <property type="entry name" value="LexA/Signal peptidase"/>
    <property type="match status" value="1"/>
</dbReference>
<gene>
    <name evidence="3" type="ORF">C1707_19370</name>
    <name evidence="4" type="ORF">CFHF_07840</name>
</gene>
<dbReference type="GO" id="GO:0006465">
    <property type="term" value="P:signal peptide processing"/>
    <property type="evidence" value="ECO:0007669"/>
    <property type="project" value="InterPro"/>
</dbReference>
<dbReference type="Pfam" id="PF10502">
    <property type="entry name" value="Peptidase_S26"/>
    <property type="match status" value="1"/>
</dbReference>
<keyword evidence="6" id="KW-1185">Reference proteome</keyword>